<evidence type="ECO:0000256" key="2">
    <source>
        <dbReference type="ARBA" id="ARBA00005375"/>
    </source>
</evidence>
<dbReference type="Pfam" id="PF00328">
    <property type="entry name" value="His_Phos_2"/>
    <property type="match status" value="1"/>
</dbReference>
<dbReference type="InterPro" id="IPR016274">
    <property type="entry name" value="Histidine_acid_Pase_euk"/>
</dbReference>
<comment type="catalytic activity">
    <reaction evidence="15">
        <text>1D-myo-inositol hexakisphosphate + H2O = 1D-myo-inositol 1,2,4,5,6-pentakisphosphate + phosphate</text>
        <dbReference type="Rhea" id="RHEA:16989"/>
        <dbReference type="ChEBI" id="CHEBI:15377"/>
        <dbReference type="ChEBI" id="CHEBI:43474"/>
        <dbReference type="ChEBI" id="CHEBI:57798"/>
        <dbReference type="ChEBI" id="CHEBI:58130"/>
        <dbReference type="EC" id="3.1.3.8"/>
    </reaction>
    <physiologicalReaction direction="left-to-right" evidence="15">
        <dbReference type="Rhea" id="RHEA:16990"/>
    </physiologicalReaction>
</comment>
<evidence type="ECO:0000256" key="17">
    <source>
        <dbReference type="ARBA" id="ARBA00044262"/>
    </source>
</evidence>
<keyword evidence="20" id="KW-0472">Membrane</keyword>
<evidence type="ECO:0000313" key="22">
    <source>
        <dbReference type="Proteomes" id="UP000037505"/>
    </source>
</evidence>
<evidence type="ECO:0000256" key="10">
    <source>
        <dbReference type="ARBA" id="ARBA00042300"/>
    </source>
</evidence>
<evidence type="ECO:0000256" key="3">
    <source>
        <dbReference type="ARBA" id="ARBA00011245"/>
    </source>
</evidence>
<dbReference type="PROSITE" id="PS00778">
    <property type="entry name" value="HIS_ACID_PHOSPHAT_2"/>
    <property type="match status" value="1"/>
</dbReference>
<comment type="catalytic activity">
    <reaction evidence="12">
        <text>1D-myo-inositol 1,2-bisphosphate + H2O = 1D-myo-inositol 2-phosphate + phosphate</text>
        <dbReference type="Rhea" id="RHEA:77135"/>
        <dbReference type="ChEBI" id="CHEBI:15377"/>
        <dbReference type="ChEBI" id="CHEBI:43474"/>
        <dbReference type="ChEBI" id="CHEBI:84142"/>
        <dbReference type="ChEBI" id="CHEBI:195539"/>
    </reaction>
    <physiologicalReaction direction="left-to-right" evidence="12">
        <dbReference type="Rhea" id="RHEA:77136"/>
    </physiologicalReaction>
</comment>
<accession>A0A0L1J2E1</accession>
<evidence type="ECO:0000256" key="16">
    <source>
        <dbReference type="ARBA" id="ARBA00044106"/>
    </source>
</evidence>
<dbReference type="SUPFAM" id="SSF53254">
    <property type="entry name" value="Phosphoglycerate mutase-like"/>
    <property type="match status" value="1"/>
</dbReference>
<evidence type="ECO:0000256" key="7">
    <source>
        <dbReference type="ARBA" id="ARBA00023157"/>
    </source>
</evidence>
<comment type="similarity">
    <text evidence="2">Belongs to the histidine acid phosphatase family.</text>
</comment>
<evidence type="ECO:0000256" key="6">
    <source>
        <dbReference type="ARBA" id="ARBA00022801"/>
    </source>
</evidence>
<dbReference type="PROSITE" id="PS00616">
    <property type="entry name" value="HIS_ACID_PHOSPHAT_1"/>
    <property type="match status" value="1"/>
</dbReference>
<keyword evidence="22" id="KW-1185">Reference proteome</keyword>
<evidence type="ECO:0000256" key="12">
    <source>
        <dbReference type="ARBA" id="ARBA00043675"/>
    </source>
</evidence>
<dbReference type="InterPro" id="IPR033379">
    <property type="entry name" value="Acid_Pase_AS"/>
</dbReference>
<evidence type="ECO:0000256" key="11">
    <source>
        <dbReference type="ARBA" id="ARBA00043670"/>
    </source>
</evidence>
<reference evidence="21 22" key="1">
    <citation type="submission" date="2014-06" db="EMBL/GenBank/DDBJ databases">
        <title>The Genome of the Aflatoxigenic Filamentous Fungus Aspergillus nomius.</title>
        <authorList>
            <person name="Moore M.G."/>
            <person name="Shannon B.M."/>
            <person name="Brian M.M."/>
        </authorList>
    </citation>
    <scope>NUCLEOTIDE SEQUENCE [LARGE SCALE GENOMIC DNA]</scope>
    <source>
        <strain evidence="21 22">NRRL 13137</strain>
    </source>
</reference>
<keyword evidence="6" id="KW-0378">Hydrolase</keyword>
<dbReference type="PANTHER" id="PTHR20963">
    <property type="entry name" value="MULTIPLE INOSITOL POLYPHOSPHATE PHOSPHATASE-RELATED"/>
    <property type="match status" value="1"/>
</dbReference>
<feature type="active site" description="Proton donor" evidence="18">
    <location>
        <position position="391"/>
    </location>
</feature>
<comment type="catalytic activity">
    <reaction evidence="13">
        <text>1D-myo-inositol 1,2,6-trisphosphate + H2O = 1D-myo-inositol 1,2-bisphosphate + phosphate</text>
        <dbReference type="Rhea" id="RHEA:77131"/>
        <dbReference type="ChEBI" id="CHEBI:15377"/>
        <dbReference type="ChEBI" id="CHEBI:43474"/>
        <dbReference type="ChEBI" id="CHEBI:195537"/>
        <dbReference type="ChEBI" id="CHEBI:195539"/>
    </reaction>
    <physiologicalReaction direction="left-to-right" evidence="13">
        <dbReference type="Rhea" id="RHEA:77132"/>
    </physiologicalReaction>
</comment>
<name>A0A0L1J2E1_ASPN3</name>
<dbReference type="FunFam" id="3.40.50.1240:FF:000027">
    <property type="entry name" value="3-phytase A"/>
    <property type="match status" value="1"/>
</dbReference>
<dbReference type="Proteomes" id="UP000037505">
    <property type="component" value="Unassembled WGS sequence"/>
</dbReference>
<keyword evidence="5" id="KW-0964">Secreted</keyword>
<dbReference type="PIRSF" id="PIRSF000894">
    <property type="entry name" value="Acid_phosphatase"/>
    <property type="match status" value="1"/>
</dbReference>
<dbReference type="STRING" id="1509407.A0A0L1J2E1"/>
<evidence type="ECO:0000256" key="15">
    <source>
        <dbReference type="ARBA" id="ARBA00043788"/>
    </source>
</evidence>
<dbReference type="InterPro" id="IPR029033">
    <property type="entry name" value="His_PPase_superfam"/>
</dbReference>
<keyword evidence="20" id="KW-1133">Transmembrane helix</keyword>
<dbReference type="GO" id="GO:0003993">
    <property type="term" value="F:acid phosphatase activity"/>
    <property type="evidence" value="ECO:0007669"/>
    <property type="project" value="TreeGrafter"/>
</dbReference>
<comment type="caution">
    <text evidence="21">The sequence shown here is derived from an EMBL/GenBank/DDBJ whole genome shotgun (WGS) entry which is preliminary data.</text>
</comment>
<dbReference type="GO" id="GO:0016158">
    <property type="term" value="F:inositol hexakisphosphate 3-phosphatase activity"/>
    <property type="evidence" value="ECO:0007669"/>
    <property type="project" value="UniProtKB-EC"/>
</dbReference>
<dbReference type="EMBL" id="JNOM01000150">
    <property type="protein sequence ID" value="KNG85588.1"/>
    <property type="molecule type" value="Genomic_DNA"/>
</dbReference>
<evidence type="ECO:0000256" key="1">
    <source>
        <dbReference type="ARBA" id="ARBA00004613"/>
    </source>
</evidence>
<dbReference type="OrthoDB" id="6509975at2759"/>
<feature type="disulfide bond" evidence="19">
    <location>
        <begin position="465"/>
        <end position="473"/>
    </location>
</feature>
<feature type="active site" description="Nucleophile" evidence="18">
    <location>
        <position position="111"/>
    </location>
</feature>
<comment type="catalytic activity">
    <reaction evidence="11">
        <text>1D-myo-inositol 1,2,5,6-tetrakisphosphate + H2O = 1D-myo-inositol 1,2,6-trisphosphate + phosphate</text>
        <dbReference type="Rhea" id="RHEA:77119"/>
        <dbReference type="ChEBI" id="CHEBI:15377"/>
        <dbReference type="ChEBI" id="CHEBI:43474"/>
        <dbReference type="ChEBI" id="CHEBI:195535"/>
        <dbReference type="ChEBI" id="CHEBI:195537"/>
    </reaction>
    <physiologicalReaction direction="left-to-right" evidence="11">
        <dbReference type="Rhea" id="RHEA:77120"/>
    </physiologicalReaction>
</comment>
<dbReference type="InterPro" id="IPR000560">
    <property type="entry name" value="His_Pase_clade-2"/>
</dbReference>
<evidence type="ECO:0000256" key="13">
    <source>
        <dbReference type="ARBA" id="ARBA00043721"/>
    </source>
</evidence>
<proteinExistence type="inferred from homology"/>
<comment type="catalytic activity">
    <reaction evidence="14">
        <text>1D-myo-inositol 1,2,4,5,6-pentakisphosphate + H2O = 1D-myo-inositol 1,2,5,6-tetrakisphosphate + phosphate</text>
        <dbReference type="Rhea" id="RHEA:77115"/>
        <dbReference type="ChEBI" id="CHEBI:15377"/>
        <dbReference type="ChEBI" id="CHEBI:43474"/>
        <dbReference type="ChEBI" id="CHEBI:57798"/>
        <dbReference type="ChEBI" id="CHEBI:195535"/>
    </reaction>
    <physiologicalReaction direction="left-to-right" evidence="14">
        <dbReference type="Rhea" id="RHEA:77116"/>
    </physiologicalReaction>
</comment>
<evidence type="ECO:0000256" key="8">
    <source>
        <dbReference type="ARBA" id="ARBA00023180"/>
    </source>
</evidence>
<feature type="disulfide bond" evidence="19">
    <location>
        <begin position="244"/>
        <end position="494"/>
    </location>
</feature>
<keyword evidence="8" id="KW-0325">Glycoprotein</keyword>
<dbReference type="AlphaFoldDB" id="A0A0L1J2E1"/>
<gene>
    <name evidence="21" type="ORF">ANOM_007250</name>
</gene>
<feature type="transmembrane region" description="Helical" evidence="20">
    <location>
        <begin position="25"/>
        <end position="48"/>
    </location>
</feature>
<feature type="disulfide bond" evidence="19">
    <location>
        <begin position="293"/>
        <end position="311"/>
    </location>
</feature>
<keyword evidence="7 19" id="KW-1015">Disulfide bond</keyword>
<feature type="disulfide bond" evidence="19">
    <location>
        <begin position="100"/>
        <end position="443"/>
    </location>
</feature>
<dbReference type="GO" id="GO:0005576">
    <property type="term" value="C:extracellular region"/>
    <property type="evidence" value="ECO:0007669"/>
    <property type="project" value="UniProtKB-SubCell"/>
</dbReference>
<sequence length="496" mass="54884">MKGLYEDRPARVESLSRRLSISKRVAIVSAMAVLSVLLPITFLLSSVAGTPVTSPRQQSCNTVDEGYQCFSAVSHLWGQYSPYFSVDDKSSLPEDVPDHCEVTFAQVLSRHGARYPTESKSEKYAKLIKAIQHNATSFSGKYAFLKSYNYSLGADDLTAFGENQLVDSGIKFYQRYEELAKNVVPFIRASGSDRVIASGEKFIEGFQKAKLGKSKTRRDQPAPIVNVVIPETEGFNNTLDHSFCTVFENSKVGDEAEDKFTGVFTPSIVARLEKDLPGTKLSSKEVVYLMDLCSFDTVALTRDGSRISPFCALFTQEEWAQYDYLQSVSKYYGYGAGNPLGPAQGIGFANELIARLTQSPVKDHTSTNTTLDSNPATFPLNATLYADFSHDNTMTSVFFALGLYNTTEPLSQTSVQSTEETKGYSSAWTVPFGARAYVEMMQCQDEKEPLVRVLVNDRVIPLQGCDADKYGRCKRDDFIEGLSFVRSGGNWGECFA</sequence>
<comment type="subcellular location">
    <subcellularLocation>
        <location evidence="1">Secreted</location>
    </subcellularLocation>
</comment>
<dbReference type="GeneID" id="26809054"/>
<protein>
    <recommendedName>
        <fullName evidence="16">Phytase A</fullName>
        <ecNumber evidence="4">3.1.3.8</ecNumber>
    </recommendedName>
    <alternativeName>
        <fullName evidence="17">Histidine acid phosphatase phyA</fullName>
    </alternativeName>
    <alternativeName>
        <fullName evidence="10">Myo-inositol hexakisphosphate phosphohydrolase A</fullName>
    </alternativeName>
    <alternativeName>
        <fullName evidence="9">Myo-inositol-hexaphosphate 3-phosphohydrolase A</fullName>
    </alternativeName>
</protein>
<evidence type="ECO:0000256" key="9">
    <source>
        <dbReference type="ARBA" id="ARBA00041857"/>
    </source>
</evidence>
<dbReference type="PANTHER" id="PTHR20963:SF24">
    <property type="entry name" value="3-PHYTASE B"/>
    <property type="match status" value="1"/>
</dbReference>
<dbReference type="RefSeq" id="XP_015406511.1">
    <property type="nucleotide sequence ID" value="XM_015552506.1"/>
</dbReference>
<dbReference type="CDD" id="cd07061">
    <property type="entry name" value="HP_HAP_like"/>
    <property type="match status" value="1"/>
</dbReference>
<dbReference type="SMR" id="A0A0L1J2E1"/>
<evidence type="ECO:0000256" key="4">
    <source>
        <dbReference type="ARBA" id="ARBA00012632"/>
    </source>
</evidence>
<dbReference type="Gene3D" id="3.40.50.1240">
    <property type="entry name" value="Phosphoglycerate mutase-like"/>
    <property type="match status" value="1"/>
</dbReference>
<evidence type="ECO:0000256" key="5">
    <source>
        <dbReference type="ARBA" id="ARBA00022525"/>
    </source>
</evidence>
<evidence type="ECO:0000256" key="14">
    <source>
        <dbReference type="ARBA" id="ARBA00043748"/>
    </source>
</evidence>
<feature type="disulfide bond" evidence="19">
    <location>
        <begin position="60"/>
        <end position="69"/>
    </location>
</feature>
<keyword evidence="20" id="KW-0812">Transmembrane</keyword>
<organism evidence="21 22">
    <name type="scientific">Aspergillus nomiae NRRL (strain ATCC 15546 / NRRL 13137 / CBS 260.88 / M93)</name>
    <dbReference type="NCBI Taxonomy" id="1509407"/>
    <lineage>
        <taxon>Eukaryota</taxon>
        <taxon>Fungi</taxon>
        <taxon>Dikarya</taxon>
        <taxon>Ascomycota</taxon>
        <taxon>Pezizomycotina</taxon>
        <taxon>Eurotiomycetes</taxon>
        <taxon>Eurotiomycetidae</taxon>
        <taxon>Eurotiales</taxon>
        <taxon>Aspergillaceae</taxon>
        <taxon>Aspergillus</taxon>
        <taxon>Aspergillus subgen. Circumdati</taxon>
    </lineage>
</organism>
<comment type="subunit">
    <text evidence="3">Monomer.</text>
</comment>
<evidence type="ECO:0000256" key="20">
    <source>
        <dbReference type="SAM" id="Phobius"/>
    </source>
</evidence>
<dbReference type="EC" id="3.1.3.8" evidence="4"/>
<evidence type="ECO:0000313" key="21">
    <source>
        <dbReference type="EMBL" id="KNG85588.1"/>
    </source>
</evidence>
<evidence type="ECO:0000256" key="19">
    <source>
        <dbReference type="PIRSR" id="PIRSR000894-2"/>
    </source>
</evidence>
<evidence type="ECO:0000256" key="18">
    <source>
        <dbReference type="PIRSR" id="PIRSR000894-1"/>
    </source>
</evidence>